<dbReference type="Gene3D" id="3.40.50.12780">
    <property type="entry name" value="N-terminal domain of ligase-like"/>
    <property type="match status" value="1"/>
</dbReference>
<reference evidence="2 3" key="1">
    <citation type="submission" date="2018-12" db="EMBL/GenBank/DDBJ databases">
        <title>Sequencing of bacterial isolates from soil warming experiment in Harvard Forest, Massachusetts, USA.</title>
        <authorList>
            <person name="Deangelis K."/>
        </authorList>
    </citation>
    <scope>NUCLEOTIDE SEQUENCE [LARGE SCALE GENOMIC DNA]</scope>
    <source>
        <strain evidence="2 3">EB153</strain>
    </source>
</reference>
<dbReference type="Proteomes" id="UP000269669">
    <property type="component" value="Unassembled WGS sequence"/>
</dbReference>
<protein>
    <submittedName>
        <fullName evidence="2">Acyl-protein synthetase LuxE</fullName>
    </submittedName>
</protein>
<dbReference type="RefSeq" id="WP_125483958.1">
    <property type="nucleotide sequence ID" value="NZ_RSDW01000001.1"/>
</dbReference>
<dbReference type="GO" id="GO:0008218">
    <property type="term" value="P:bioluminescence"/>
    <property type="evidence" value="ECO:0007669"/>
    <property type="project" value="InterPro"/>
</dbReference>
<evidence type="ECO:0000313" key="2">
    <source>
        <dbReference type="EMBL" id="RSL15188.1"/>
    </source>
</evidence>
<dbReference type="InterPro" id="IPR007534">
    <property type="entry name" value="LuxE"/>
</dbReference>
<dbReference type="AlphaFoldDB" id="A0A3R9Q8H8"/>
<evidence type="ECO:0000259" key="1">
    <source>
        <dbReference type="Pfam" id="PF04443"/>
    </source>
</evidence>
<dbReference type="EMBL" id="RSDW01000001">
    <property type="protein sequence ID" value="RSL15188.1"/>
    <property type="molecule type" value="Genomic_DNA"/>
</dbReference>
<gene>
    <name evidence="2" type="ORF">EDE15_0667</name>
</gene>
<dbReference type="InterPro" id="IPR042099">
    <property type="entry name" value="ANL_N_sf"/>
</dbReference>
<dbReference type="GO" id="GO:0047474">
    <property type="term" value="F:long-chain fatty acid--protein ligase activity"/>
    <property type="evidence" value="ECO:0007669"/>
    <property type="project" value="InterPro"/>
</dbReference>
<sequence length="374" mass="40927">MDEIGQRIDQLLAIPPYGLPPEERQAALLGLLKDELEDASSRNAGYRNYIAHWPVPPRSASRISDLPYLPVGLLKAQPPLSLVEAQEIKRVLTSSSTTGQMPSRITLDSPTARRMTKGVVAIAQDFIGSSRRPYLIVDVPGSTRGGPELGARGAAIQGLHPFANEATYCLELDQNGDLTLDRDKLRRFAESQGSSSVLIYGFTYILWKYLVKPLMAENISLGMPDVHILHSGGWKLLQDEAVDKKSFNDGVARVFGCSADRVIDFYGMVENVGVIYPDCPEGNKHVPAFADVLVRNPLTLEPVSEGEQGIVQVCSVLPTSFPGNLLLTEDIAEIVSYDGCRCGRRGTCFRFVGRVAKSELRGCGNIDRKRQQAA</sequence>
<keyword evidence="3" id="KW-1185">Reference proteome</keyword>
<organism evidence="2 3">
    <name type="scientific">Edaphobacter aggregans</name>
    <dbReference type="NCBI Taxonomy" id="570835"/>
    <lineage>
        <taxon>Bacteria</taxon>
        <taxon>Pseudomonadati</taxon>
        <taxon>Acidobacteriota</taxon>
        <taxon>Terriglobia</taxon>
        <taxon>Terriglobales</taxon>
        <taxon>Acidobacteriaceae</taxon>
        <taxon>Edaphobacter</taxon>
    </lineage>
</organism>
<proteinExistence type="predicted"/>
<dbReference type="Pfam" id="PF04443">
    <property type="entry name" value="LuxE"/>
    <property type="match status" value="1"/>
</dbReference>
<feature type="domain" description="Acyl-protein synthetase LuxE" evidence="1">
    <location>
        <begin position="11"/>
        <end position="365"/>
    </location>
</feature>
<accession>A0A3R9Q8H8</accession>
<dbReference type="OrthoDB" id="182577at2"/>
<evidence type="ECO:0000313" key="3">
    <source>
        <dbReference type="Proteomes" id="UP000269669"/>
    </source>
</evidence>
<comment type="caution">
    <text evidence="2">The sequence shown here is derived from an EMBL/GenBank/DDBJ whole genome shotgun (WGS) entry which is preliminary data.</text>
</comment>
<name>A0A3R9Q8H8_9BACT</name>